<dbReference type="EMBL" id="JAWDGP010003689">
    <property type="protein sequence ID" value="KAK3771749.1"/>
    <property type="molecule type" value="Genomic_DNA"/>
</dbReference>
<sequence>MVHDATDDIQLWICHILSSWAGGFMTILGDIQLLDLVTFLSSWADRSTTLLVISSCWICHILSSWAERSDDATGNIQLLDLSHLIATG</sequence>
<evidence type="ECO:0000313" key="1">
    <source>
        <dbReference type="EMBL" id="KAK3771749.1"/>
    </source>
</evidence>
<gene>
    <name evidence="1" type="ORF">RRG08_055857</name>
</gene>
<keyword evidence="2" id="KW-1185">Reference proteome</keyword>
<dbReference type="AlphaFoldDB" id="A0AAE1DI98"/>
<accession>A0AAE1DI98</accession>
<organism evidence="1 2">
    <name type="scientific">Elysia crispata</name>
    <name type="common">lettuce slug</name>
    <dbReference type="NCBI Taxonomy" id="231223"/>
    <lineage>
        <taxon>Eukaryota</taxon>
        <taxon>Metazoa</taxon>
        <taxon>Spiralia</taxon>
        <taxon>Lophotrochozoa</taxon>
        <taxon>Mollusca</taxon>
        <taxon>Gastropoda</taxon>
        <taxon>Heterobranchia</taxon>
        <taxon>Euthyneura</taxon>
        <taxon>Panpulmonata</taxon>
        <taxon>Sacoglossa</taxon>
        <taxon>Placobranchoidea</taxon>
        <taxon>Plakobranchidae</taxon>
        <taxon>Elysia</taxon>
    </lineage>
</organism>
<reference evidence="1" key="1">
    <citation type="journal article" date="2023" name="G3 (Bethesda)">
        <title>A reference genome for the long-term kleptoplast-retaining sea slug Elysia crispata morphotype clarki.</title>
        <authorList>
            <person name="Eastman K.E."/>
            <person name="Pendleton A.L."/>
            <person name="Shaikh M.A."/>
            <person name="Suttiyut T."/>
            <person name="Ogas R."/>
            <person name="Tomko P."/>
            <person name="Gavelis G."/>
            <person name="Widhalm J.R."/>
            <person name="Wisecaver J.H."/>
        </authorList>
    </citation>
    <scope>NUCLEOTIDE SEQUENCE</scope>
    <source>
        <strain evidence="1">ECLA1</strain>
    </source>
</reference>
<evidence type="ECO:0000313" key="2">
    <source>
        <dbReference type="Proteomes" id="UP001283361"/>
    </source>
</evidence>
<comment type="caution">
    <text evidence="1">The sequence shown here is derived from an EMBL/GenBank/DDBJ whole genome shotgun (WGS) entry which is preliminary data.</text>
</comment>
<name>A0AAE1DI98_9GAST</name>
<dbReference type="Proteomes" id="UP001283361">
    <property type="component" value="Unassembled WGS sequence"/>
</dbReference>
<protein>
    <submittedName>
        <fullName evidence="1">Uncharacterized protein</fullName>
    </submittedName>
</protein>
<proteinExistence type="predicted"/>